<protein>
    <submittedName>
        <fullName evidence="1">Uncharacterized protein</fullName>
    </submittedName>
</protein>
<dbReference type="EMBL" id="DSYK01000411">
    <property type="protein sequence ID" value="HGS21849.1"/>
    <property type="molecule type" value="Genomic_DNA"/>
</dbReference>
<dbReference type="AlphaFoldDB" id="A0A7C4PM01"/>
<proteinExistence type="predicted"/>
<gene>
    <name evidence="1" type="ORF">ENT37_08260</name>
</gene>
<sequence>MGRVINPDSAGKERNRLAKSTVLALRELMKQTQPDDTSRDLAAYIALTLQAISETIETSVTAWEKKGYWLKADRFRMEWDWSARLGEQMKRAVLAEDWGQIALIAAQVGGKLSSVQVAERNRLGQPWVGARQVLREKA</sequence>
<name>A0A7C4PM01_9CHLR</name>
<comment type="caution">
    <text evidence="1">The sequence shown here is derived from an EMBL/GenBank/DDBJ whole genome shotgun (WGS) entry which is preliminary data.</text>
</comment>
<reference evidence="1" key="1">
    <citation type="journal article" date="2020" name="mSystems">
        <title>Genome- and Community-Level Interaction Insights into Carbon Utilization and Element Cycling Functions of Hydrothermarchaeota in Hydrothermal Sediment.</title>
        <authorList>
            <person name="Zhou Z."/>
            <person name="Liu Y."/>
            <person name="Xu W."/>
            <person name="Pan J."/>
            <person name="Luo Z.H."/>
            <person name="Li M."/>
        </authorList>
    </citation>
    <scope>NUCLEOTIDE SEQUENCE [LARGE SCALE GENOMIC DNA]</scope>
    <source>
        <strain evidence="1">SpSt-573</strain>
    </source>
</reference>
<organism evidence="1">
    <name type="scientific">Anaerolinea thermolimosa</name>
    <dbReference type="NCBI Taxonomy" id="229919"/>
    <lineage>
        <taxon>Bacteria</taxon>
        <taxon>Bacillati</taxon>
        <taxon>Chloroflexota</taxon>
        <taxon>Anaerolineae</taxon>
        <taxon>Anaerolineales</taxon>
        <taxon>Anaerolineaceae</taxon>
        <taxon>Anaerolinea</taxon>
    </lineage>
</organism>
<evidence type="ECO:0000313" key="1">
    <source>
        <dbReference type="EMBL" id="HGS21849.1"/>
    </source>
</evidence>
<accession>A0A7C4PM01</accession>